<dbReference type="RefSeq" id="WP_386106675.1">
    <property type="nucleotide sequence ID" value="NZ_JBHTJR010000041.1"/>
</dbReference>
<protein>
    <recommendedName>
        <fullName evidence="4">Secreted protein</fullName>
    </recommendedName>
</protein>
<dbReference type="Proteomes" id="UP001597062">
    <property type="component" value="Unassembled WGS sequence"/>
</dbReference>
<sequence length="222" mass="25358">MKKMRFLFFIFTFLSFFASLHSQVDVGTGGKNNGPLIGVNKQPVKEVTKPISLDFENDNGFKNAKKELDKKRAKEKQEQEQNNKGIVTSEIMAQRNYKKNIEGNFNNFPMIDMDLGSFHTTSEFIYISSYDFGRFDGDKVAYIINGKIYRTNFLLTPEVKTIKIPLEIGINKIEVKALNEGELSPNTAYFAFFDDKKNVIKENQWTLATGAKVIAVIVRDEK</sequence>
<evidence type="ECO:0000313" key="3">
    <source>
        <dbReference type="Proteomes" id="UP001597062"/>
    </source>
</evidence>
<evidence type="ECO:0000313" key="2">
    <source>
        <dbReference type="EMBL" id="MFD0992919.1"/>
    </source>
</evidence>
<keyword evidence="1" id="KW-0732">Signal</keyword>
<feature type="signal peptide" evidence="1">
    <location>
        <begin position="1"/>
        <end position="24"/>
    </location>
</feature>
<proteinExistence type="predicted"/>
<dbReference type="EMBL" id="JBHTJR010000041">
    <property type="protein sequence ID" value="MFD0992919.1"/>
    <property type="molecule type" value="Genomic_DNA"/>
</dbReference>
<evidence type="ECO:0008006" key="4">
    <source>
        <dbReference type="Google" id="ProtNLM"/>
    </source>
</evidence>
<feature type="chain" id="PRO_5046793498" description="Secreted protein" evidence="1">
    <location>
        <begin position="25"/>
        <end position="222"/>
    </location>
</feature>
<name>A0ABW3JR67_9FLAO</name>
<keyword evidence="3" id="KW-1185">Reference proteome</keyword>
<gene>
    <name evidence="2" type="ORF">ACFQ1U_06860</name>
</gene>
<accession>A0ABW3JR67</accession>
<organism evidence="2 3">
    <name type="scientific">Tenacibaculum geojense</name>
    <dbReference type="NCBI Taxonomy" id="915352"/>
    <lineage>
        <taxon>Bacteria</taxon>
        <taxon>Pseudomonadati</taxon>
        <taxon>Bacteroidota</taxon>
        <taxon>Flavobacteriia</taxon>
        <taxon>Flavobacteriales</taxon>
        <taxon>Flavobacteriaceae</taxon>
        <taxon>Tenacibaculum</taxon>
    </lineage>
</organism>
<evidence type="ECO:0000256" key="1">
    <source>
        <dbReference type="SAM" id="SignalP"/>
    </source>
</evidence>
<reference evidence="3" key="1">
    <citation type="journal article" date="2019" name="Int. J. Syst. Evol. Microbiol.">
        <title>The Global Catalogue of Microorganisms (GCM) 10K type strain sequencing project: providing services to taxonomists for standard genome sequencing and annotation.</title>
        <authorList>
            <consortium name="The Broad Institute Genomics Platform"/>
            <consortium name="The Broad Institute Genome Sequencing Center for Infectious Disease"/>
            <person name="Wu L."/>
            <person name="Ma J."/>
        </authorList>
    </citation>
    <scope>NUCLEOTIDE SEQUENCE [LARGE SCALE GENOMIC DNA]</scope>
    <source>
        <strain evidence="3">CCUG 60527</strain>
    </source>
</reference>
<comment type="caution">
    <text evidence="2">The sequence shown here is derived from an EMBL/GenBank/DDBJ whole genome shotgun (WGS) entry which is preliminary data.</text>
</comment>